<sequence length="122" mass="13513">MLDMLLKEPIYQLSQVKTAGHMPLACPQIKKALAILCLRYDIQVAPNSQLQLTVAEEFQVTSELTGRATYSFSYRLDLPMRGSEECYNAVGLTEVDPLEDNRSGGVATLLPHALESLTIKKT</sequence>
<gene>
    <name evidence="1" type="ORF">KTA_28700</name>
</gene>
<name>A0A455T5W0_9CHLR</name>
<reference evidence="1" key="1">
    <citation type="submission" date="2018-12" db="EMBL/GenBank/DDBJ databases">
        <title>Novel natural products biosynthetic potential of the class Ktedonobacteria.</title>
        <authorList>
            <person name="Zheng Y."/>
            <person name="Saitou A."/>
            <person name="Wang C.M."/>
            <person name="Toyoda A."/>
            <person name="Minakuchi Y."/>
            <person name="Sekiguchi Y."/>
            <person name="Ueda K."/>
            <person name="Takano H."/>
            <person name="Sakai Y."/>
            <person name="Yokota A."/>
            <person name="Yabe S."/>
        </authorList>
    </citation>
    <scope>NUCLEOTIDE SEQUENCE</scope>
    <source>
        <strain evidence="1">A3-2</strain>
    </source>
</reference>
<proteinExistence type="predicted"/>
<protein>
    <submittedName>
        <fullName evidence="1">Uncharacterized protein</fullName>
    </submittedName>
</protein>
<evidence type="ECO:0000313" key="1">
    <source>
        <dbReference type="EMBL" id="BBH94671.1"/>
    </source>
</evidence>
<dbReference type="AlphaFoldDB" id="A0A455T5W0"/>
<dbReference type="EMBL" id="AP019377">
    <property type="protein sequence ID" value="BBH94671.1"/>
    <property type="molecule type" value="Genomic_DNA"/>
</dbReference>
<organism evidence="1">
    <name type="scientific">Thermogemmatispora argillosa</name>
    <dbReference type="NCBI Taxonomy" id="2045280"/>
    <lineage>
        <taxon>Bacteria</taxon>
        <taxon>Bacillati</taxon>
        <taxon>Chloroflexota</taxon>
        <taxon>Ktedonobacteria</taxon>
        <taxon>Thermogemmatisporales</taxon>
        <taxon>Thermogemmatisporaceae</taxon>
        <taxon>Thermogemmatispora</taxon>
    </lineage>
</organism>
<accession>A0A455T5W0</accession>